<dbReference type="EMBL" id="FN653108">
    <property type="protein sequence ID" value="CBY12162.1"/>
    <property type="molecule type" value="Genomic_DNA"/>
</dbReference>
<keyword evidence="2" id="KW-1003">Cell membrane</keyword>
<dbReference type="Gene3D" id="2.60.40.60">
    <property type="entry name" value="Cadherins"/>
    <property type="match status" value="7"/>
</dbReference>
<keyword evidence="7 12" id="KW-0106">Calcium</keyword>
<protein>
    <recommendedName>
        <fullName evidence="16">Cadherin domain-containing protein</fullName>
    </recommendedName>
</protein>
<dbReference type="CDD" id="cd11304">
    <property type="entry name" value="Cadherin_repeat"/>
    <property type="match status" value="5"/>
</dbReference>
<accession>E4XQS6</accession>
<feature type="compositionally biased region" description="Low complexity" evidence="13">
    <location>
        <begin position="816"/>
        <end position="831"/>
    </location>
</feature>
<dbReference type="PRINTS" id="PR00205">
    <property type="entry name" value="CADHERIN"/>
</dbReference>
<dbReference type="FunFam" id="2.60.40.60:FF:000123">
    <property type="entry name" value="Protocadherin beta 4"/>
    <property type="match status" value="1"/>
</dbReference>
<evidence type="ECO:0000256" key="6">
    <source>
        <dbReference type="ARBA" id="ARBA00022737"/>
    </source>
</evidence>
<feature type="domain" description="Cadherin" evidence="16">
    <location>
        <begin position="555"/>
        <end position="654"/>
    </location>
</feature>
<dbReference type="SMART" id="SM00112">
    <property type="entry name" value="CA"/>
    <property type="match status" value="7"/>
</dbReference>
<keyword evidence="10 14" id="KW-0472">Membrane</keyword>
<evidence type="ECO:0000256" key="13">
    <source>
        <dbReference type="SAM" id="MobiDB-lite"/>
    </source>
</evidence>
<dbReference type="InterPro" id="IPR020894">
    <property type="entry name" value="Cadherin_CS"/>
</dbReference>
<evidence type="ECO:0000256" key="1">
    <source>
        <dbReference type="ARBA" id="ARBA00004251"/>
    </source>
</evidence>
<name>E4XQS6_OIKDI</name>
<dbReference type="GO" id="GO:0007156">
    <property type="term" value="P:homophilic cell adhesion via plasma membrane adhesion molecules"/>
    <property type="evidence" value="ECO:0007669"/>
    <property type="project" value="InterPro"/>
</dbReference>
<feature type="chain" id="PRO_5003191686" description="Cadherin domain-containing protein" evidence="15">
    <location>
        <begin position="17"/>
        <end position="937"/>
    </location>
</feature>
<evidence type="ECO:0000256" key="11">
    <source>
        <dbReference type="ARBA" id="ARBA00023180"/>
    </source>
</evidence>
<feature type="region of interest" description="Disordered" evidence="13">
    <location>
        <begin position="812"/>
        <end position="833"/>
    </location>
</feature>
<dbReference type="OrthoDB" id="6252479at2759"/>
<dbReference type="FunFam" id="2.60.40.60:FF:000092">
    <property type="entry name" value="Protocadherin 8"/>
    <property type="match status" value="1"/>
</dbReference>
<dbReference type="GO" id="GO:0005509">
    <property type="term" value="F:calcium ion binding"/>
    <property type="evidence" value="ECO:0007669"/>
    <property type="project" value="UniProtKB-UniRule"/>
</dbReference>
<dbReference type="AlphaFoldDB" id="E4XQS6"/>
<keyword evidence="9 14" id="KW-1133">Transmembrane helix</keyword>
<dbReference type="PANTHER" id="PTHR24026">
    <property type="entry name" value="FAT ATYPICAL CADHERIN-RELATED"/>
    <property type="match status" value="1"/>
</dbReference>
<evidence type="ECO:0000256" key="9">
    <source>
        <dbReference type="ARBA" id="ARBA00022989"/>
    </source>
</evidence>
<evidence type="ECO:0000256" key="2">
    <source>
        <dbReference type="ARBA" id="ARBA00022475"/>
    </source>
</evidence>
<feature type="domain" description="Cadherin" evidence="16">
    <location>
        <begin position="233"/>
        <end position="340"/>
    </location>
</feature>
<evidence type="ECO:0000313" key="17">
    <source>
        <dbReference type="EMBL" id="CBY12162.1"/>
    </source>
</evidence>
<dbReference type="GO" id="GO:0005886">
    <property type="term" value="C:plasma membrane"/>
    <property type="evidence" value="ECO:0007669"/>
    <property type="project" value="UniProtKB-SubCell"/>
</dbReference>
<evidence type="ECO:0000256" key="15">
    <source>
        <dbReference type="SAM" id="SignalP"/>
    </source>
</evidence>
<dbReference type="SUPFAM" id="SSF49313">
    <property type="entry name" value="Cadherin-like"/>
    <property type="match status" value="6"/>
</dbReference>
<evidence type="ECO:0000256" key="12">
    <source>
        <dbReference type="PROSITE-ProRule" id="PRU00043"/>
    </source>
</evidence>
<feature type="transmembrane region" description="Helical" evidence="14">
    <location>
        <begin position="781"/>
        <end position="805"/>
    </location>
</feature>
<keyword evidence="11" id="KW-0325">Glycoprotein</keyword>
<feature type="signal peptide" evidence="15">
    <location>
        <begin position="1"/>
        <end position="16"/>
    </location>
</feature>
<organism evidence="17">
    <name type="scientific">Oikopleura dioica</name>
    <name type="common">Tunicate</name>
    <dbReference type="NCBI Taxonomy" id="34765"/>
    <lineage>
        <taxon>Eukaryota</taxon>
        <taxon>Metazoa</taxon>
        <taxon>Chordata</taxon>
        <taxon>Tunicata</taxon>
        <taxon>Appendicularia</taxon>
        <taxon>Copelata</taxon>
        <taxon>Oikopleuridae</taxon>
        <taxon>Oikopleura</taxon>
    </lineage>
</organism>
<evidence type="ECO:0000259" key="16">
    <source>
        <dbReference type="PROSITE" id="PS50268"/>
    </source>
</evidence>
<feature type="domain" description="Cadherin" evidence="16">
    <location>
        <begin position="122"/>
        <end position="232"/>
    </location>
</feature>
<feature type="domain" description="Cadherin" evidence="16">
    <location>
        <begin position="39"/>
        <end position="121"/>
    </location>
</feature>
<feature type="region of interest" description="Disordered" evidence="13">
    <location>
        <begin position="866"/>
        <end position="887"/>
    </location>
</feature>
<dbReference type="InParanoid" id="E4XQS6"/>
<keyword evidence="18" id="KW-1185">Reference proteome</keyword>
<dbReference type="Proteomes" id="UP000001307">
    <property type="component" value="Unassembled WGS sequence"/>
</dbReference>
<dbReference type="InterPro" id="IPR002126">
    <property type="entry name" value="Cadherin-like_dom"/>
</dbReference>
<dbReference type="PROSITE" id="PS50268">
    <property type="entry name" value="CADHERIN_2"/>
    <property type="match status" value="6"/>
</dbReference>
<evidence type="ECO:0000313" key="18">
    <source>
        <dbReference type="Proteomes" id="UP000001307"/>
    </source>
</evidence>
<evidence type="ECO:0000256" key="7">
    <source>
        <dbReference type="ARBA" id="ARBA00022837"/>
    </source>
</evidence>
<feature type="domain" description="Cadherin" evidence="16">
    <location>
        <begin position="451"/>
        <end position="554"/>
    </location>
</feature>
<evidence type="ECO:0000256" key="5">
    <source>
        <dbReference type="ARBA" id="ARBA00022729"/>
    </source>
</evidence>
<dbReference type="InterPro" id="IPR015919">
    <property type="entry name" value="Cadherin-like_sf"/>
</dbReference>
<dbReference type="Pfam" id="PF00028">
    <property type="entry name" value="Cadherin"/>
    <property type="match status" value="4"/>
</dbReference>
<dbReference type="FunFam" id="2.60.40.60:FF:000020">
    <property type="entry name" value="Dachsous cadherin-related 1b"/>
    <property type="match status" value="1"/>
</dbReference>
<dbReference type="PANTHER" id="PTHR24026:SF136">
    <property type="entry name" value="PROTOCADHERIN-23"/>
    <property type="match status" value="1"/>
</dbReference>
<evidence type="ECO:0000256" key="8">
    <source>
        <dbReference type="ARBA" id="ARBA00022889"/>
    </source>
</evidence>
<evidence type="ECO:0000256" key="14">
    <source>
        <dbReference type="SAM" id="Phobius"/>
    </source>
</evidence>
<feature type="domain" description="Cadherin" evidence="16">
    <location>
        <begin position="352"/>
        <end position="450"/>
    </location>
</feature>
<gene>
    <name evidence="17" type="ORF">GSOID_T00018035001</name>
</gene>
<keyword evidence="5 15" id="KW-0732">Signal</keyword>
<dbReference type="PROSITE" id="PS00232">
    <property type="entry name" value="CADHERIN_1"/>
    <property type="match status" value="4"/>
</dbReference>
<keyword evidence="4" id="KW-0479">Metal-binding</keyword>
<keyword evidence="8" id="KW-0130">Cell adhesion</keyword>
<proteinExistence type="predicted"/>
<evidence type="ECO:0000256" key="4">
    <source>
        <dbReference type="ARBA" id="ARBA00022723"/>
    </source>
</evidence>
<evidence type="ECO:0000256" key="3">
    <source>
        <dbReference type="ARBA" id="ARBA00022692"/>
    </source>
</evidence>
<reference evidence="17" key="1">
    <citation type="journal article" date="2010" name="Science">
        <title>Plasticity of animal genome architecture unmasked by rapid evolution of a pelagic tunicate.</title>
        <authorList>
            <person name="Denoeud F."/>
            <person name="Henriet S."/>
            <person name="Mungpakdee S."/>
            <person name="Aury J.M."/>
            <person name="Da Silva C."/>
            <person name="Brinkmann H."/>
            <person name="Mikhaleva J."/>
            <person name="Olsen L.C."/>
            <person name="Jubin C."/>
            <person name="Canestro C."/>
            <person name="Bouquet J.M."/>
            <person name="Danks G."/>
            <person name="Poulain J."/>
            <person name="Campsteijn C."/>
            <person name="Adamski M."/>
            <person name="Cross I."/>
            <person name="Yadetie F."/>
            <person name="Muffato M."/>
            <person name="Louis A."/>
            <person name="Butcher S."/>
            <person name="Tsagkogeorga G."/>
            <person name="Konrad A."/>
            <person name="Singh S."/>
            <person name="Jensen M.F."/>
            <person name="Cong E.H."/>
            <person name="Eikeseth-Otteraa H."/>
            <person name="Noel B."/>
            <person name="Anthouard V."/>
            <person name="Porcel B.M."/>
            <person name="Kachouri-Lafond R."/>
            <person name="Nishino A."/>
            <person name="Ugolini M."/>
            <person name="Chourrout P."/>
            <person name="Nishida H."/>
            <person name="Aasland R."/>
            <person name="Huzurbazar S."/>
            <person name="Westhof E."/>
            <person name="Delsuc F."/>
            <person name="Lehrach H."/>
            <person name="Reinhardt R."/>
            <person name="Weissenbach J."/>
            <person name="Roy S.W."/>
            <person name="Artiguenave F."/>
            <person name="Postlethwait J.H."/>
            <person name="Manak J.R."/>
            <person name="Thompson E.M."/>
            <person name="Jaillon O."/>
            <person name="Du Pasquier L."/>
            <person name="Boudinot P."/>
            <person name="Liberles D.A."/>
            <person name="Volff J.N."/>
            <person name="Philippe H."/>
            <person name="Lenhard B."/>
            <person name="Roest Crollius H."/>
            <person name="Wincker P."/>
            <person name="Chourrout D."/>
        </authorList>
    </citation>
    <scope>NUCLEOTIDE SEQUENCE [LARGE SCALE GENOMIC DNA]</scope>
</reference>
<evidence type="ECO:0000256" key="10">
    <source>
        <dbReference type="ARBA" id="ARBA00023136"/>
    </source>
</evidence>
<keyword evidence="3 14" id="KW-0812">Transmembrane</keyword>
<sequence length="937" mass="103919">MRILSFSLLLYHPIFSIKLSYDILDGAKANSYLGNIVQDGQILSPSSDALFSTVRGEELIFVESKTGDIRTSADVDRELLCKKKDNLCRITAEVIVTPQSIFQLIELDLTILDLNDHAPEFPSSSLSLQIAEDEQQGAVFRLDSAVDADSREFGIESYSIEPKNGQWSNFFELFVDDYGEILVPKLKLVNPLDFEKLQKLDFTLLATDKGQLSGSMEVSIEIEDVNDHPPKFSKTRYILNISEMSHKGDLILRLKATDGDRSPTNGQLKYFYTNQVPSYLREIFLLDASTGHVTIGAEHLVDYEIFDKVLLHVKATDGDKEDYATIEINVLDANDNAPQIDVTFVDGGRAAVSEDLPVSSFVAYVSVTDDDLGPAGEVNLVLEGSDHFKLVAVEGTSDRFMLTVAAPLDREIKEEYILTLIARDNGTSAQETLKSISITIEDVNDNAPSFKHDVYNGEIAENNEIGDTIVQITAFDPDFGKNAEISYEISEYKNLFVIDPETADLKALVSFDAELFPDPISINIIATDNGSPRLSASTNFLLKIRNLNDNAPVFENPSSKISVKENKPIGTFITQLSATDADLNDEINYSFKTKTSFFTIDSATGIIKTAKSIDREHDQARFDLEVAACDLNALCAVSSVIVLIEDINDNPPRIIWPMSETDVIQILRNESSKDVIIGTIDVKDYDSGEAGKVNCAFEKNHKFLKISNCRIILTRDLNLHDDGLHSLRIIASDNGSPPLFTSKQMNIYVTNERLNDTALEEIMQEIVIVPEKLISFNGGSILLLAFGGAVTFVLMMIVVASIVCARQQREKQLHLSSTPKKSPKGSSPSSPAREWRMDVMWESPHHSAGAPRSLCEPHNATDSLSYVDSGAGESLSDRLSSNAASQEEKMVDSSGLYRAPMMKKPSFRTFVDDEQIESDRKSIELFDEDHFVPSYYN</sequence>
<comment type="subcellular location">
    <subcellularLocation>
        <location evidence="1">Cell membrane</location>
        <topology evidence="1">Single-pass type I membrane protein</topology>
    </subcellularLocation>
</comment>
<keyword evidence="6" id="KW-0677">Repeat</keyword>